<dbReference type="SUPFAM" id="SSF55811">
    <property type="entry name" value="Nudix"/>
    <property type="match status" value="1"/>
</dbReference>
<evidence type="ECO:0000259" key="4">
    <source>
        <dbReference type="PROSITE" id="PS51462"/>
    </source>
</evidence>
<dbReference type="PANTHER" id="PTHR12629:SF0">
    <property type="entry name" value="DIPHOSPHOINOSITOL-POLYPHOSPHATE DIPHOSPHATASE"/>
    <property type="match status" value="1"/>
</dbReference>
<organism evidence="5">
    <name type="scientific">Eucampia antarctica</name>
    <dbReference type="NCBI Taxonomy" id="49252"/>
    <lineage>
        <taxon>Eukaryota</taxon>
        <taxon>Sar</taxon>
        <taxon>Stramenopiles</taxon>
        <taxon>Ochrophyta</taxon>
        <taxon>Bacillariophyta</taxon>
        <taxon>Mediophyceae</taxon>
        <taxon>Biddulphiophycidae</taxon>
        <taxon>Hemiaulales</taxon>
        <taxon>Hemiaulaceae</taxon>
        <taxon>Eucampia</taxon>
    </lineage>
</organism>
<keyword evidence="2" id="KW-0378">Hydrolase</keyword>
<accession>A0A7S2RKP6</accession>
<dbReference type="InterPro" id="IPR000086">
    <property type="entry name" value="NUDIX_hydrolase_dom"/>
</dbReference>
<sequence length="393" mass="43468">MEMNKLEKMENGRTDKIGPPQVKSSRHSSSPSTPPDYKPGVSIGRIKAPPVCKEHLKRESLSAAQLSKFCFTPKDAAHMGSLPSVSQNETETQWESIMRQISNCETSRNGRENQRFAADARTGKQYRLTTGTVPIMTDGRILLCSSSRRDSWILPKGGWENDEILELSALRETFEELGVLGTLGPKLNLVEYETRKAKKRRLEMELQKSKQARKTGMVSVVSASSSCGISSEDEHNSAKATGSDNCGETQNCEAVSTSIADEVSSVQVERFDDTASVASFASFASDVSSSCTHCRMYMTVLYVSEAREQWPESGRARKIVHIDEAIKMMSTRPEFEAVLIEVKRKGYHLAVGEGKRISLGCEDDLIDQSTEQPVSNCNESKQENSSENDTTTI</sequence>
<dbReference type="GO" id="GO:0016787">
    <property type="term" value="F:hydrolase activity"/>
    <property type="evidence" value="ECO:0007669"/>
    <property type="project" value="UniProtKB-KW"/>
</dbReference>
<proteinExistence type="predicted"/>
<dbReference type="Gene3D" id="3.90.79.10">
    <property type="entry name" value="Nucleoside Triphosphate Pyrophosphohydrolase"/>
    <property type="match status" value="1"/>
</dbReference>
<dbReference type="GO" id="GO:0005634">
    <property type="term" value="C:nucleus"/>
    <property type="evidence" value="ECO:0007669"/>
    <property type="project" value="TreeGrafter"/>
</dbReference>
<evidence type="ECO:0000256" key="3">
    <source>
        <dbReference type="SAM" id="MobiDB-lite"/>
    </source>
</evidence>
<feature type="compositionally biased region" description="Basic and acidic residues" evidence="3">
    <location>
        <begin position="1"/>
        <end position="16"/>
    </location>
</feature>
<name>A0A7S2RKP6_9STRA</name>
<protein>
    <recommendedName>
        <fullName evidence="4">Nudix hydrolase domain-containing protein</fullName>
    </recommendedName>
</protein>
<dbReference type="InterPro" id="IPR015797">
    <property type="entry name" value="NUDIX_hydrolase-like_dom_sf"/>
</dbReference>
<keyword evidence="1" id="KW-0479">Metal-binding</keyword>
<feature type="region of interest" description="Disordered" evidence="3">
    <location>
        <begin position="1"/>
        <end position="44"/>
    </location>
</feature>
<evidence type="ECO:0000256" key="2">
    <source>
        <dbReference type="ARBA" id="ARBA00022801"/>
    </source>
</evidence>
<feature type="region of interest" description="Disordered" evidence="3">
    <location>
        <begin position="227"/>
        <end position="249"/>
    </location>
</feature>
<dbReference type="Pfam" id="PF00293">
    <property type="entry name" value="NUDIX"/>
    <property type="match status" value="1"/>
</dbReference>
<dbReference type="EMBL" id="HBHI01015079">
    <property type="protein sequence ID" value="CAD9673900.1"/>
    <property type="molecule type" value="Transcribed_RNA"/>
</dbReference>
<gene>
    <name evidence="5" type="ORF">EANT1437_LOCUS7697</name>
</gene>
<dbReference type="GO" id="GO:0005737">
    <property type="term" value="C:cytoplasm"/>
    <property type="evidence" value="ECO:0007669"/>
    <property type="project" value="TreeGrafter"/>
</dbReference>
<feature type="domain" description="Nudix hydrolase" evidence="4">
    <location>
        <begin position="125"/>
        <end position="342"/>
    </location>
</feature>
<dbReference type="PROSITE" id="PS51462">
    <property type="entry name" value="NUDIX"/>
    <property type="match status" value="1"/>
</dbReference>
<feature type="compositionally biased region" description="Polar residues" evidence="3">
    <location>
        <begin position="238"/>
        <end position="249"/>
    </location>
</feature>
<evidence type="ECO:0000313" key="5">
    <source>
        <dbReference type="EMBL" id="CAD9673900.1"/>
    </source>
</evidence>
<evidence type="ECO:0000256" key="1">
    <source>
        <dbReference type="ARBA" id="ARBA00022723"/>
    </source>
</evidence>
<dbReference type="PANTHER" id="PTHR12629">
    <property type="entry name" value="DIPHOSPHOINOSITOL POLYPHOSPHATE PHOSPHOHYDROLASE"/>
    <property type="match status" value="1"/>
</dbReference>
<feature type="compositionally biased region" description="Low complexity" evidence="3">
    <location>
        <begin position="19"/>
        <end position="31"/>
    </location>
</feature>
<dbReference type="GO" id="GO:0046872">
    <property type="term" value="F:metal ion binding"/>
    <property type="evidence" value="ECO:0007669"/>
    <property type="project" value="UniProtKB-KW"/>
</dbReference>
<reference evidence="5" key="1">
    <citation type="submission" date="2021-01" db="EMBL/GenBank/DDBJ databases">
        <authorList>
            <person name="Corre E."/>
            <person name="Pelletier E."/>
            <person name="Niang G."/>
            <person name="Scheremetjew M."/>
            <person name="Finn R."/>
            <person name="Kale V."/>
            <person name="Holt S."/>
            <person name="Cochrane G."/>
            <person name="Meng A."/>
            <person name="Brown T."/>
            <person name="Cohen L."/>
        </authorList>
    </citation>
    <scope>NUCLEOTIDE SEQUENCE</scope>
    <source>
        <strain evidence="5">CCMP1452</strain>
    </source>
</reference>
<feature type="region of interest" description="Disordered" evidence="3">
    <location>
        <begin position="370"/>
        <end position="393"/>
    </location>
</feature>
<dbReference type="AlphaFoldDB" id="A0A7S2RKP6"/>